<dbReference type="OrthoDB" id="5817445at2"/>
<evidence type="ECO:0000256" key="1">
    <source>
        <dbReference type="SAM" id="MobiDB-lite"/>
    </source>
</evidence>
<protein>
    <recommendedName>
        <fullName evidence="4">KfrA N-terminal DNA-binding domain-containing protein</fullName>
    </recommendedName>
</protein>
<sequence>MQTTNMAVFPDLKTSTWIDPKLYFTQIQLWLDAGKALETITANQLQQAVGGSYQHALDILEELDAYIACEREQASGLVFPFNLINQMHNNYMDAWRVMVGMGSQSKEIEAQTFNEKLAEVEQNLLVLNEQLNAKQVALDELEQAKASELQKAVKAKQTAQQNARKAKAELTAASKENTALAKELKALQSTLSTQQSEHDKTKSDYEKLVSDMEQQAKQQVEAQRHRVEELNQQLEQVSRELEAKNQQLAQHHENQGH</sequence>
<dbReference type="AlphaFoldDB" id="A0A178K3Y5"/>
<evidence type="ECO:0008006" key="4">
    <source>
        <dbReference type="Google" id="ProtNLM"/>
    </source>
</evidence>
<name>A0A178K3Y5_9GAMM</name>
<dbReference type="RefSeq" id="WP_068336168.1">
    <property type="nucleotide sequence ID" value="NZ_LVHF01000033.1"/>
</dbReference>
<accession>A0A178K3Y5</accession>
<dbReference type="STRING" id="858640.A3K86_20935"/>
<dbReference type="Proteomes" id="UP000078503">
    <property type="component" value="Unassembled WGS sequence"/>
</dbReference>
<feature type="region of interest" description="Disordered" evidence="1">
    <location>
        <begin position="237"/>
        <end position="257"/>
    </location>
</feature>
<keyword evidence="3" id="KW-1185">Reference proteome</keyword>
<evidence type="ECO:0000313" key="2">
    <source>
        <dbReference type="EMBL" id="OAN11413.1"/>
    </source>
</evidence>
<comment type="caution">
    <text evidence="2">The sequence shown here is derived from an EMBL/GenBank/DDBJ whole genome shotgun (WGS) entry which is preliminary data.</text>
</comment>
<gene>
    <name evidence="2" type="ORF">A3K86_20935</name>
</gene>
<organism evidence="2 3">
    <name type="scientific">Photobacterium jeanii</name>
    <dbReference type="NCBI Taxonomy" id="858640"/>
    <lineage>
        <taxon>Bacteria</taxon>
        <taxon>Pseudomonadati</taxon>
        <taxon>Pseudomonadota</taxon>
        <taxon>Gammaproteobacteria</taxon>
        <taxon>Vibrionales</taxon>
        <taxon>Vibrionaceae</taxon>
        <taxon>Photobacterium</taxon>
    </lineage>
</organism>
<dbReference type="EMBL" id="LVHF01000033">
    <property type="protein sequence ID" value="OAN11413.1"/>
    <property type="molecule type" value="Genomic_DNA"/>
</dbReference>
<proteinExistence type="predicted"/>
<reference evidence="2 3" key="1">
    <citation type="submission" date="2016-03" db="EMBL/GenBank/DDBJ databases">
        <title>Photobacterium proteolyticum sp. nov. a protease producing bacterium isolated from ocean sediments of Laizhou Bay.</title>
        <authorList>
            <person name="Li Y."/>
        </authorList>
    </citation>
    <scope>NUCLEOTIDE SEQUENCE [LARGE SCALE GENOMIC DNA]</scope>
    <source>
        <strain evidence="2 3">R-40508</strain>
    </source>
</reference>
<evidence type="ECO:0000313" key="3">
    <source>
        <dbReference type="Proteomes" id="UP000078503"/>
    </source>
</evidence>